<keyword evidence="4" id="KW-1185">Reference proteome</keyword>
<proteinExistence type="predicted"/>
<evidence type="ECO:0008006" key="5">
    <source>
        <dbReference type="Google" id="ProtNLM"/>
    </source>
</evidence>
<evidence type="ECO:0000313" key="3">
    <source>
        <dbReference type="EMBL" id="KAK5132129.1"/>
    </source>
</evidence>
<organism evidence="3 4">
    <name type="scientific">Cryomyces antarcticus</name>
    <dbReference type="NCBI Taxonomy" id="329879"/>
    <lineage>
        <taxon>Eukaryota</taxon>
        <taxon>Fungi</taxon>
        <taxon>Dikarya</taxon>
        <taxon>Ascomycota</taxon>
        <taxon>Pezizomycotina</taxon>
        <taxon>Dothideomycetes</taxon>
        <taxon>Dothideomycetes incertae sedis</taxon>
        <taxon>Cryomyces</taxon>
    </lineage>
</organism>
<keyword evidence="2" id="KW-0812">Transmembrane</keyword>
<accession>A0ABR0KWC4</accession>
<feature type="transmembrane region" description="Helical" evidence="2">
    <location>
        <begin position="204"/>
        <end position="224"/>
    </location>
</feature>
<name>A0ABR0KWC4_9PEZI</name>
<evidence type="ECO:0000256" key="2">
    <source>
        <dbReference type="SAM" id="Phobius"/>
    </source>
</evidence>
<gene>
    <name evidence="3" type="ORF">LTR16_000009</name>
</gene>
<feature type="region of interest" description="Disordered" evidence="1">
    <location>
        <begin position="267"/>
        <end position="296"/>
    </location>
</feature>
<reference evidence="3 4" key="1">
    <citation type="submission" date="2023-08" db="EMBL/GenBank/DDBJ databases">
        <title>Black Yeasts Isolated from many extreme environments.</title>
        <authorList>
            <person name="Coleine C."/>
            <person name="Stajich J.E."/>
            <person name="Selbmann L."/>
        </authorList>
    </citation>
    <scope>NUCLEOTIDE SEQUENCE [LARGE SCALE GENOMIC DNA]</scope>
    <source>
        <strain evidence="3 4">CCFEE 536</strain>
    </source>
</reference>
<dbReference type="EMBL" id="JAVRRA010024618">
    <property type="protein sequence ID" value="KAK5132129.1"/>
    <property type="molecule type" value="Genomic_DNA"/>
</dbReference>
<sequence length="309" mass="33133">MIGACAAGRQHPIYTLTLVVSMRAPFSSTPRGRHCGPGRVLLPLLLHSAAPAAPRSATSRCFHQTTQHHAIPLFHLAALSNSREAQWFTKASGLSPVEHIPTLEAIRSSEVHPYQPYRRPIAVTRLSSPSKSHSPAAQGAARRSAVLSIPDARALGIGRQVLHRNAQKVARLERSLRQTKRTSELERAALRAENKRLNTENRSAAVGILAAVGAATVAVTWSTWPGARKPRTSLREHHAVDAVAGSVLEVPSMAPAVMPAVPVAGTGDSMGAQSAPMDTIAPHTPPGPSLLAGQERKDSSWQSWFWRDA</sequence>
<comment type="caution">
    <text evidence="3">The sequence shown here is derived from an EMBL/GenBank/DDBJ whole genome shotgun (WGS) entry which is preliminary data.</text>
</comment>
<keyword evidence="2" id="KW-0472">Membrane</keyword>
<protein>
    <recommendedName>
        <fullName evidence="5">BZIP domain-containing protein</fullName>
    </recommendedName>
</protein>
<evidence type="ECO:0000313" key="4">
    <source>
        <dbReference type="Proteomes" id="UP001357485"/>
    </source>
</evidence>
<keyword evidence="2" id="KW-1133">Transmembrane helix</keyword>
<dbReference type="Proteomes" id="UP001357485">
    <property type="component" value="Unassembled WGS sequence"/>
</dbReference>
<evidence type="ECO:0000256" key="1">
    <source>
        <dbReference type="SAM" id="MobiDB-lite"/>
    </source>
</evidence>